<protein>
    <submittedName>
        <fullName evidence="4">Glycosyl transferase, group 2 family protein/polysaccharide deacetylase family protein</fullName>
    </submittedName>
</protein>
<dbReference type="SUPFAM" id="SSF53448">
    <property type="entry name" value="Nucleotide-diphospho-sugar transferases"/>
    <property type="match status" value="1"/>
</dbReference>
<keyword evidence="1" id="KW-0328">Glycosyltransferase</keyword>
<evidence type="ECO:0000313" key="4">
    <source>
        <dbReference type="EMBL" id="KUG18005.1"/>
    </source>
</evidence>
<evidence type="ECO:0000256" key="1">
    <source>
        <dbReference type="ARBA" id="ARBA00022676"/>
    </source>
</evidence>
<feature type="transmembrane region" description="Helical" evidence="3">
    <location>
        <begin position="252"/>
        <end position="273"/>
    </location>
</feature>
<keyword evidence="3" id="KW-0812">Transmembrane</keyword>
<dbReference type="Gene3D" id="3.90.550.10">
    <property type="entry name" value="Spore Coat Polysaccharide Biosynthesis Protein SpsA, Chain A"/>
    <property type="match status" value="1"/>
</dbReference>
<dbReference type="PANTHER" id="PTHR43630">
    <property type="entry name" value="POLY-BETA-1,6-N-ACETYL-D-GLUCOSAMINE SYNTHASE"/>
    <property type="match status" value="1"/>
</dbReference>
<feature type="transmembrane region" description="Helical" evidence="3">
    <location>
        <begin position="279"/>
        <end position="299"/>
    </location>
</feature>
<feature type="transmembrane region" description="Helical" evidence="3">
    <location>
        <begin position="311"/>
        <end position="328"/>
    </location>
</feature>
<keyword evidence="3" id="KW-1133">Transmembrane helix</keyword>
<dbReference type="AlphaFoldDB" id="A0A0W8FAY5"/>
<dbReference type="EMBL" id="LNQE01001406">
    <property type="protein sequence ID" value="KUG18005.1"/>
    <property type="molecule type" value="Genomic_DNA"/>
</dbReference>
<dbReference type="Pfam" id="PF13641">
    <property type="entry name" value="Glyco_tranf_2_3"/>
    <property type="match status" value="1"/>
</dbReference>
<dbReference type="CDD" id="cd06423">
    <property type="entry name" value="CESA_like"/>
    <property type="match status" value="1"/>
</dbReference>
<dbReference type="PANTHER" id="PTHR43630:SF1">
    <property type="entry name" value="POLY-BETA-1,6-N-ACETYL-D-GLUCOSAMINE SYNTHASE"/>
    <property type="match status" value="1"/>
</dbReference>
<name>A0A0W8FAY5_9ZZZZ</name>
<reference evidence="4" key="1">
    <citation type="journal article" date="2015" name="Proc. Natl. Acad. Sci. U.S.A.">
        <title>Networks of energetic and metabolic interactions define dynamics in microbial communities.</title>
        <authorList>
            <person name="Embree M."/>
            <person name="Liu J.K."/>
            <person name="Al-Bassam M.M."/>
            <person name="Zengler K."/>
        </authorList>
    </citation>
    <scope>NUCLEOTIDE SEQUENCE</scope>
</reference>
<keyword evidence="2 4" id="KW-0808">Transferase</keyword>
<evidence type="ECO:0000256" key="3">
    <source>
        <dbReference type="SAM" id="Phobius"/>
    </source>
</evidence>
<dbReference type="InterPro" id="IPR029044">
    <property type="entry name" value="Nucleotide-diphossugar_trans"/>
</dbReference>
<sequence length="345" mass="39703">MKILTIVPAHNEEPTLDSCINGIRNQTIETDILVVCDNCTDKTEQLAQSLEVNTLKTINNVHKKSGALNQALDKYLLDYDLILVQDADTIIDHRLLENAVKEINKDKKLGAVCSKAGIKDIMSSKWSELLWWHLQRIEYATFDSSRIETAGSIKVVHGMAAVYRTAALQQVKNKWGRIYDENNITEDYELTICLKELGWKTTACMDMRAWTEVPVTLKELWKQRVRWFRGGIDVLRTHGINKITITEYLQHILFIILTVLNVLIIYYLSVVLISGGQLGIHPLFYLVVAIVTLDGLYRLRYAENVKTIEIVIRLAILPFSIYMMLYQAQQLWAYWLSITNAKNEW</sequence>
<comment type="caution">
    <text evidence="4">The sequence shown here is derived from an EMBL/GenBank/DDBJ whole genome shotgun (WGS) entry which is preliminary data.</text>
</comment>
<dbReference type="GO" id="GO:0016757">
    <property type="term" value="F:glycosyltransferase activity"/>
    <property type="evidence" value="ECO:0007669"/>
    <property type="project" value="UniProtKB-KW"/>
</dbReference>
<gene>
    <name evidence="4" type="ORF">ASZ90_012269</name>
</gene>
<organism evidence="4">
    <name type="scientific">hydrocarbon metagenome</name>
    <dbReference type="NCBI Taxonomy" id="938273"/>
    <lineage>
        <taxon>unclassified sequences</taxon>
        <taxon>metagenomes</taxon>
        <taxon>ecological metagenomes</taxon>
    </lineage>
</organism>
<accession>A0A0W8FAY5</accession>
<proteinExistence type="predicted"/>
<keyword evidence="3" id="KW-0472">Membrane</keyword>
<evidence type="ECO:0000256" key="2">
    <source>
        <dbReference type="ARBA" id="ARBA00022679"/>
    </source>
</evidence>